<dbReference type="Proteomes" id="UP000076962">
    <property type="component" value="Unassembled WGS sequence"/>
</dbReference>
<sequence length="83" mass="9203">MKQLFPAFITPRAQIHNLSPDQNGLVNGGININGDALHLAIASYHKIDSVLTWNCKHIANANKMEPSNKFPNWIVNSHISNTV</sequence>
<comment type="caution">
    <text evidence="1">The sequence shown here is derived from an EMBL/GenBank/DDBJ whole genome shotgun (WGS) entry which is preliminary data.</text>
</comment>
<keyword evidence="2" id="KW-1185">Reference proteome</keyword>
<evidence type="ECO:0000313" key="1">
    <source>
        <dbReference type="EMBL" id="OAD19585.1"/>
    </source>
</evidence>
<gene>
    <name evidence="1" type="ORF">THIOM_004769</name>
</gene>
<proteinExistence type="predicted"/>
<name>A0A176RV40_9GAMM</name>
<accession>A0A176RV40</accession>
<dbReference type="PATRIC" id="fig|1003181.4.peg.6299"/>
<evidence type="ECO:0000313" key="2">
    <source>
        <dbReference type="Proteomes" id="UP000076962"/>
    </source>
</evidence>
<organism evidence="1 2">
    <name type="scientific">Candidatus Thiomargarita nelsonii</name>
    <dbReference type="NCBI Taxonomy" id="1003181"/>
    <lineage>
        <taxon>Bacteria</taxon>
        <taxon>Pseudomonadati</taxon>
        <taxon>Pseudomonadota</taxon>
        <taxon>Gammaproteobacteria</taxon>
        <taxon>Thiotrichales</taxon>
        <taxon>Thiotrichaceae</taxon>
        <taxon>Thiomargarita</taxon>
    </lineage>
</organism>
<evidence type="ECO:0008006" key="3">
    <source>
        <dbReference type="Google" id="ProtNLM"/>
    </source>
</evidence>
<protein>
    <recommendedName>
        <fullName evidence="3">PIN domain-containing protein</fullName>
    </recommendedName>
</protein>
<reference evidence="1 2" key="1">
    <citation type="submission" date="2016-05" db="EMBL/GenBank/DDBJ databases">
        <title>Single-cell genome of chain-forming Candidatus Thiomargarita nelsonii and comparison to other large sulfur-oxidizing bacteria.</title>
        <authorList>
            <person name="Winkel M."/>
            <person name="Salman V."/>
            <person name="Woyke T."/>
            <person name="Schulz-Vogt H."/>
            <person name="Richter M."/>
            <person name="Flood B."/>
            <person name="Bailey J."/>
            <person name="Amann R."/>
            <person name="Mussmann M."/>
        </authorList>
    </citation>
    <scope>NUCLEOTIDE SEQUENCE [LARGE SCALE GENOMIC DNA]</scope>
    <source>
        <strain evidence="1 2">THI036</strain>
    </source>
</reference>
<dbReference type="AlphaFoldDB" id="A0A176RV40"/>
<dbReference type="EMBL" id="LUTY01002740">
    <property type="protein sequence ID" value="OAD19585.1"/>
    <property type="molecule type" value="Genomic_DNA"/>
</dbReference>